<dbReference type="Proteomes" id="UP000243459">
    <property type="component" value="Chromosome 7"/>
</dbReference>
<reference evidence="3" key="1">
    <citation type="journal article" date="2017" name="Nat. Commun.">
        <title>The asparagus genome sheds light on the origin and evolution of a young Y chromosome.</title>
        <authorList>
            <person name="Harkess A."/>
            <person name="Zhou J."/>
            <person name="Xu C."/>
            <person name="Bowers J.E."/>
            <person name="Van der Hulst R."/>
            <person name="Ayyampalayam S."/>
            <person name="Mercati F."/>
            <person name="Riccardi P."/>
            <person name="McKain M.R."/>
            <person name="Kakrana A."/>
            <person name="Tang H."/>
            <person name="Ray J."/>
            <person name="Groenendijk J."/>
            <person name="Arikit S."/>
            <person name="Mathioni S.M."/>
            <person name="Nakano M."/>
            <person name="Shan H."/>
            <person name="Telgmann-Rauber A."/>
            <person name="Kanno A."/>
            <person name="Yue Z."/>
            <person name="Chen H."/>
            <person name="Li W."/>
            <person name="Chen Y."/>
            <person name="Xu X."/>
            <person name="Zhang Y."/>
            <person name="Luo S."/>
            <person name="Chen H."/>
            <person name="Gao J."/>
            <person name="Mao Z."/>
            <person name="Pires J.C."/>
            <person name="Luo M."/>
            <person name="Kudrna D."/>
            <person name="Wing R.A."/>
            <person name="Meyers B.C."/>
            <person name="Yi K."/>
            <person name="Kong H."/>
            <person name="Lavrijsen P."/>
            <person name="Sunseri F."/>
            <person name="Falavigna A."/>
            <person name="Ye Y."/>
            <person name="Leebens-Mack J.H."/>
            <person name="Chen G."/>
        </authorList>
    </citation>
    <scope>NUCLEOTIDE SEQUENCE [LARGE SCALE GENOMIC DNA]</scope>
    <source>
        <strain evidence="3">cv. DH0086</strain>
    </source>
</reference>
<protein>
    <submittedName>
        <fullName evidence="2">Uncharacterized protein</fullName>
    </submittedName>
</protein>
<proteinExistence type="predicted"/>
<name>A0A5P1EI50_ASPOF</name>
<organism evidence="2 3">
    <name type="scientific">Asparagus officinalis</name>
    <name type="common">Garden asparagus</name>
    <dbReference type="NCBI Taxonomy" id="4686"/>
    <lineage>
        <taxon>Eukaryota</taxon>
        <taxon>Viridiplantae</taxon>
        <taxon>Streptophyta</taxon>
        <taxon>Embryophyta</taxon>
        <taxon>Tracheophyta</taxon>
        <taxon>Spermatophyta</taxon>
        <taxon>Magnoliopsida</taxon>
        <taxon>Liliopsida</taxon>
        <taxon>Asparagales</taxon>
        <taxon>Asparagaceae</taxon>
        <taxon>Asparagoideae</taxon>
        <taxon>Asparagus</taxon>
    </lineage>
</organism>
<evidence type="ECO:0000256" key="1">
    <source>
        <dbReference type="SAM" id="MobiDB-lite"/>
    </source>
</evidence>
<accession>A0A5P1EI50</accession>
<evidence type="ECO:0000313" key="3">
    <source>
        <dbReference type="Proteomes" id="UP000243459"/>
    </source>
</evidence>
<evidence type="ECO:0000313" key="2">
    <source>
        <dbReference type="EMBL" id="ONK64361.1"/>
    </source>
</evidence>
<dbReference type="EMBL" id="CM007387">
    <property type="protein sequence ID" value="ONK64361.1"/>
    <property type="molecule type" value="Genomic_DNA"/>
</dbReference>
<dbReference type="AlphaFoldDB" id="A0A5P1EI50"/>
<dbReference type="Gramene" id="ONK64361">
    <property type="protein sequence ID" value="ONK64361"/>
    <property type="gene ID" value="A4U43_C07F25010"/>
</dbReference>
<sequence>MFVNGSGSADSWAKELEQDELDSAVIGNVTPTVASEGSLPTTIENGVSKPGEPINTNESFIGMVFQLVD</sequence>
<keyword evidence="3" id="KW-1185">Reference proteome</keyword>
<feature type="compositionally biased region" description="Polar residues" evidence="1">
    <location>
        <begin position="32"/>
        <end position="45"/>
    </location>
</feature>
<gene>
    <name evidence="2" type="ORF">A4U43_C07F25010</name>
</gene>
<feature type="region of interest" description="Disordered" evidence="1">
    <location>
        <begin position="32"/>
        <end position="54"/>
    </location>
</feature>